<reference evidence="3" key="1">
    <citation type="journal article" date="2019" name="Int. J. Syst. Evol. Microbiol.">
        <title>The Global Catalogue of Microorganisms (GCM) 10K type strain sequencing project: providing services to taxonomists for standard genome sequencing and annotation.</title>
        <authorList>
            <consortium name="The Broad Institute Genomics Platform"/>
            <consortium name="The Broad Institute Genome Sequencing Center for Infectious Disease"/>
            <person name="Wu L."/>
            <person name="Ma J."/>
        </authorList>
    </citation>
    <scope>NUCLEOTIDE SEQUENCE [LARGE SCALE GENOMIC DNA]</scope>
    <source>
        <strain evidence="3">CCUG 63419</strain>
    </source>
</reference>
<protein>
    <submittedName>
        <fullName evidence="2">Uncharacterized protein</fullName>
    </submittedName>
</protein>
<accession>A0ABW3HI29</accession>
<sequence>MKRLLLISLVAASPLQAAELLPILTLKNLFKGVPAKLGLMSKQERLLQSEFERSEGGIKSPDAGIGLVSSERDMDTRFCQLGDCTSGSSLRMRQDRSGLAWNLPISNDFRVAAKAEWVRYQTYSLTQRSSEGLFGMGMGLDSSWRLSSAISAYASAGVLQLDQQTGVEGLFGLSTQINKAKLFVEATWMDMDASDRTTASVESSNVRVGISRAFSGL</sequence>
<evidence type="ECO:0000313" key="2">
    <source>
        <dbReference type="EMBL" id="MFD0950076.1"/>
    </source>
</evidence>
<name>A0ABW3HI29_9GAMM</name>
<gene>
    <name evidence="2" type="ORF">ACFQ0F_06695</name>
</gene>
<proteinExistence type="predicted"/>
<dbReference type="Proteomes" id="UP001597044">
    <property type="component" value="Unassembled WGS sequence"/>
</dbReference>
<comment type="caution">
    <text evidence="2">The sequence shown here is derived from an EMBL/GenBank/DDBJ whole genome shotgun (WGS) entry which is preliminary data.</text>
</comment>
<dbReference type="EMBL" id="JBHTIT010000001">
    <property type="protein sequence ID" value="MFD0950076.1"/>
    <property type="molecule type" value="Genomic_DNA"/>
</dbReference>
<keyword evidence="3" id="KW-1185">Reference proteome</keyword>
<evidence type="ECO:0000313" key="3">
    <source>
        <dbReference type="Proteomes" id="UP001597044"/>
    </source>
</evidence>
<feature type="chain" id="PRO_5047108427" evidence="1">
    <location>
        <begin position="18"/>
        <end position="217"/>
    </location>
</feature>
<evidence type="ECO:0000256" key="1">
    <source>
        <dbReference type="SAM" id="SignalP"/>
    </source>
</evidence>
<organism evidence="2 3">
    <name type="scientific">Paraperlucidibaca wandonensis</name>
    <dbReference type="NCBI Taxonomy" id="1268273"/>
    <lineage>
        <taxon>Bacteria</taxon>
        <taxon>Pseudomonadati</taxon>
        <taxon>Pseudomonadota</taxon>
        <taxon>Gammaproteobacteria</taxon>
        <taxon>Moraxellales</taxon>
        <taxon>Moraxellaceae</taxon>
        <taxon>Paraperlucidibaca</taxon>
    </lineage>
</organism>
<feature type="signal peptide" evidence="1">
    <location>
        <begin position="1"/>
        <end position="17"/>
    </location>
</feature>
<dbReference type="RefSeq" id="WP_340674878.1">
    <property type="nucleotide sequence ID" value="NZ_JBHTIT010000001.1"/>
</dbReference>
<keyword evidence="1" id="KW-0732">Signal</keyword>